<dbReference type="InterPro" id="IPR055346">
    <property type="entry name" value="Fe-S_cluster_assembly_SufBD"/>
</dbReference>
<evidence type="ECO:0000313" key="2">
    <source>
        <dbReference type="EMBL" id="MFC3193770.1"/>
    </source>
</evidence>
<dbReference type="InterPro" id="IPR037284">
    <property type="entry name" value="SUF_FeS_clus_asmbl_SufBD_sf"/>
</dbReference>
<reference evidence="3" key="1">
    <citation type="journal article" date="2019" name="Int. J. Syst. Evol. Microbiol.">
        <title>The Global Catalogue of Microorganisms (GCM) 10K type strain sequencing project: providing services to taxonomists for standard genome sequencing and annotation.</title>
        <authorList>
            <consortium name="The Broad Institute Genomics Platform"/>
            <consortium name="The Broad Institute Genome Sequencing Center for Infectious Disease"/>
            <person name="Wu L."/>
            <person name="Ma J."/>
        </authorList>
    </citation>
    <scope>NUCLEOTIDE SEQUENCE [LARGE SCALE GENOMIC DNA]</scope>
    <source>
        <strain evidence="3">KCTC 42953</strain>
    </source>
</reference>
<accession>A0ABV7J6P9</accession>
<dbReference type="EMBL" id="JBHRTS010000003">
    <property type="protein sequence ID" value="MFC3193770.1"/>
    <property type="molecule type" value="Genomic_DNA"/>
</dbReference>
<dbReference type="PANTHER" id="PTHR43575">
    <property type="entry name" value="PROTEIN ABCI7, CHLOROPLASTIC"/>
    <property type="match status" value="1"/>
</dbReference>
<proteinExistence type="predicted"/>
<sequence>MAGLINNWLSAAEQLTVNEAQPAWLKAQRERAGMQLKSYQDPSRKLEYWRYADAGRLAEEKSSSGQLKDLGEVPQWVITISEHGYNLSENWPAHLQVSSIMDAKPEQLKDLDFDQETAANLSNTLLYSQGVGLIAAPSEDSGQVVVIYDFAEAGKWHYVRNQFVLSANSGITVHEQLSSGRINVVNVFDVNSKARLNRLQHINLNEQGAMVGFTCYELAEGAEVISMNWHQGGSLQHHIQQVNFNQSESLFKSGSINKSFDNNNITDIVNVNHHHKNNRSEVTHRSMAKDRSQIFNNAKALVAPGADQSEIEQDLKNILLSEDAKIFSKPELEVYADEVIAAHGSTIGALDEQSLFYLQSRGIPVAEARDIMIESFEQEAIIC</sequence>
<name>A0ABV7J6P9_9GAMM</name>
<gene>
    <name evidence="2" type="ORF">ACFODZ_05915</name>
</gene>
<feature type="domain" description="SUF system FeS cluster assembly SufBD core" evidence="1">
    <location>
        <begin position="157"/>
        <end position="376"/>
    </location>
</feature>
<dbReference type="Proteomes" id="UP001595533">
    <property type="component" value="Unassembled WGS sequence"/>
</dbReference>
<dbReference type="PANTHER" id="PTHR43575:SF1">
    <property type="entry name" value="PROTEIN ABCI7, CHLOROPLASTIC"/>
    <property type="match status" value="1"/>
</dbReference>
<dbReference type="InterPro" id="IPR000825">
    <property type="entry name" value="SUF_FeS_clus_asmbl_SufBD_core"/>
</dbReference>
<evidence type="ECO:0000259" key="1">
    <source>
        <dbReference type="Pfam" id="PF01458"/>
    </source>
</evidence>
<comment type="caution">
    <text evidence="2">The sequence shown here is derived from an EMBL/GenBank/DDBJ whole genome shotgun (WGS) entry which is preliminary data.</text>
</comment>
<dbReference type="RefSeq" id="WP_157892824.1">
    <property type="nucleotide sequence ID" value="NZ_JBHRTS010000003.1"/>
</dbReference>
<protein>
    <submittedName>
        <fullName evidence="2">SufD family Fe-S cluster assembly protein</fullName>
    </submittedName>
</protein>
<dbReference type="Pfam" id="PF01458">
    <property type="entry name" value="SUFBD_core"/>
    <property type="match status" value="1"/>
</dbReference>
<evidence type="ECO:0000313" key="3">
    <source>
        <dbReference type="Proteomes" id="UP001595533"/>
    </source>
</evidence>
<organism evidence="2 3">
    <name type="scientific">Marinicella sediminis</name>
    <dbReference type="NCBI Taxonomy" id="1792834"/>
    <lineage>
        <taxon>Bacteria</taxon>
        <taxon>Pseudomonadati</taxon>
        <taxon>Pseudomonadota</taxon>
        <taxon>Gammaproteobacteria</taxon>
        <taxon>Lysobacterales</taxon>
        <taxon>Marinicellaceae</taxon>
        <taxon>Marinicella</taxon>
    </lineage>
</organism>
<keyword evidence="3" id="KW-1185">Reference proteome</keyword>
<dbReference type="SUPFAM" id="SSF101960">
    <property type="entry name" value="Stabilizer of iron transporter SufD"/>
    <property type="match status" value="1"/>
</dbReference>